<dbReference type="RefSeq" id="WP_184832769.1">
    <property type="nucleotide sequence ID" value="NZ_BAAAVN010000004.1"/>
</dbReference>
<comment type="caution">
    <text evidence="7">The sequence shown here is derived from an EMBL/GenBank/DDBJ whole genome shotgun (WGS) entry which is preliminary data.</text>
</comment>
<keyword evidence="2" id="KW-0663">Pyridoxal phosphate</keyword>
<evidence type="ECO:0000256" key="1">
    <source>
        <dbReference type="ARBA" id="ARBA00005384"/>
    </source>
</evidence>
<dbReference type="SUPFAM" id="SSF46785">
    <property type="entry name" value="Winged helix' DNA-binding domain"/>
    <property type="match status" value="1"/>
</dbReference>
<evidence type="ECO:0000313" key="7">
    <source>
        <dbReference type="EMBL" id="MBB5978392.1"/>
    </source>
</evidence>
<dbReference type="CDD" id="cd00609">
    <property type="entry name" value="AAT_like"/>
    <property type="match status" value="1"/>
</dbReference>
<keyword evidence="3" id="KW-0805">Transcription regulation</keyword>
<dbReference type="PANTHER" id="PTHR46577:SF1">
    <property type="entry name" value="HTH-TYPE TRANSCRIPTIONAL REGULATORY PROTEIN GABR"/>
    <property type="match status" value="1"/>
</dbReference>
<dbReference type="PROSITE" id="PS50949">
    <property type="entry name" value="HTH_GNTR"/>
    <property type="match status" value="1"/>
</dbReference>
<dbReference type="Gene3D" id="1.10.10.10">
    <property type="entry name" value="Winged helix-like DNA-binding domain superfamily/Winged helix DNA-binding domain"/>
    <property type="match status" value="1"/>
</dbReference>
<dbReference type="InterPro" id="IPR015421">
    <property type="entry name" value="PyrdxlP-dep_Trfase_major"/>
</dbReference>
<dbReference type="InterPro" id="IPR036390">
    <property type="entry name" value="WH_DNA-bd_sf"/>
</dbReference>
<evidence type="ECO:0000256" key="2">
    <source>
        <dbReference type="ARBA" id="ARBA00022898"/>
    </source>
</evidence>
<dbReference type="InterPro" id="IPR000524">
    <property type="entry name" value="Tscrpt_reg_HTH_GntR"/>
</dbReference>
<dbReference type="EMBL" id="JACHNF010000001">
    <property type="protein sequence ID" value="MBB5978392.1"/>
    <property type="molecule type" value="Genomic_DNA"/>
</dbReference>
<dbReference type="InterPro" id="IPR004839">
    <property type="entry name" value="Aminotransferase_I/II_large"/>
</dbReference>
<evidence type="ECO:0000259" key="6">
    <source>
        <dbReference type="PROSITE" id="PS50949"/>
    </source>
</evidence>
<dbReference type="GO" id="GO:0030170">
    <property type="term" value="F:pyridoxal phosphate binding"/>
    <property type="evidence" value="ECO:0007669"/>
    <property type="project" value="InterPro"/>
</dbReference>
<protein>
    <submittedName>
        <fullName evidence="7">DNA-binding transcriptional MocR family regulator</fullName>
    </submittedName>
</protein>
<proteinExistence type="inferred from homology"/>
<reference evidence="7 8" key="1">
    <citation type="submission" date="2020-08" db="EMBL/GenBank/DDBJ databases">
        <title>Sequencing the genomes of 1000 actinobacteria strains.</title>
        <authorList>
            <person name="Klenk H.-P."/>
        </authorList>
    </citation>
    <scope>NUCLEOTIDE SEQUENCE [LARGE SCALE GENOMIC DNA]</scope>
    <source>
        <strain evidence="7 8">DSM 17294</strain>
    </source>
</reference>
<dbReference type="AlphaFoldDB" id="A0A841DIR4"/>
<dbReference type="GO" id="GO:0003700">
    <property type="term" value="F:DNA-binding transcription factor activity"/>
    <property type="evidence" value="ECO:0007669"/>
    <property type="project" value="InterPro"/>
</dbReference>
<dbReference type="SMART" id="SM00345">
    <property type="entry name" value="HTH_GNTR"/>
    <property type="match status" value="1"/>
</dbReference>
<accession>A0A841DIR4</accession>
<dbReference type="InterPro" id="IPR015422">
    <property type="entry name" value="PyrdxlP-dep_Trfase_small"/>
</dbReference>
<comment type="similarity">
    <text evidence="1">In the C-terminal section; belongs to the class-I pyridoxal-phosphate-dependent aminotransferase family.</text>
</comment>
<gene>
    <name evidence="7" type="ORF">HDA44_001733</name>
</gene>
<dbReference type="Pfam" id="PF00155">
    <property type="entry name" value="Aminotran_1_2"/>
    <property type="match status" value="1"/>
</dbReference>
<keyword evidence="8" id="KW-1185">Reference proteome</keyword>
<dbReference type="Proteomes" id="UP000558997">
    <property type="component" value="Unassembled WGS sequence"/>
</dbReference>
<dbReference type="Gene3D" id="3.40.640.10">
    <property type="entry name" value="Type I PLP-dependent aspartate aminotransferase-like (Major domain)"/>
    <property type="match status" value="1"/>
</dbReference>
<keyword evidence="5" id="KW-0804">Transcription</keyword>
<evidence type="ECO:0000256" key="4">
    <source>
        <dbReference type="ARBA" id="ARBA00023125"/>
    </source>
</evidence>
<dbReference type="InterPro" id="IPR015424">
    <property type="entry name" value="PyrdxlP-dep_Trfase"/>
</dbReference>
<dbReference type="GO" id="GO:0003677">
    <property type="term" value="F:DNA binding"/>
    <property type="evidence" value="ECO:0007669"/>
    <property type="project" value="UniProtKB-KW"/>
</dbReference>
<evidence type="ECO:0000313" key="8">
    <source>
        <dbReference type="Proteomes" id="UP000558997"/>
    </source>
</evidence>
<dbReference type="Gene3D" id="3.90.1150.10">
    <property type="entry name" value="Aspartate Aminotransferase, domain 1"/>
    <property type="match status" value="1"/>
</dbReference>
<organism evidence="7 8">
    <name type="scientific">Kribbella solani</name>
    <dbReference type="NCBI Taxonomy" id="236067"/>
    <lineage>
        <taxon>Bacteria</taxon>
        <taxon>Bacillati</taxon>
        <taxon>Actinomycetota</taxon>
        <taxon>Actinomycetes</taxon>
        <taxon>Propionibacteriales</taxon>
        <taxon>Kribbellaceae</taxon>
        <taxon>Kribbella</taxon>
    </lineage>
</organism>
<dbReference type="InterPro" id="IPR051446">
    <property type="entry name" value="HTH_trans_reg/aminotransferase"/>
</dbReference>
<evidence type="ECO:0000256" key="5">
    <source>
        <dbReference type="ARBA" id="ARBA00023163"/>
    </source>
</evidence>
<dbReference type="InterPro" id="IPR036388">
    <property type="entry name" value="WH-like_DNA-bd_sf"/>
</dbReference>
<keyword evidence="4 7" id="KW-0238">DNA-binding</keyword>
<name>A0A841DIR4_9ACTN</name>
<evidence type="ECO:0000256" key="3">
    <source>
        <dbReference type="ARBA" id="ARBA00023015"/>
    </source>
</evidence>
<dbReference type="Pfam" id="PF00392">
    <property type="entry name" value="GntR"/>
    <property type="match status" value="1"/>
</dbReference>
<dbReference type="PANTHER" id="PTHR46577">
    <property type="entry name" value="HTH-TYPE TRANSCRIPTIONAL REGULATORY PROTEIN GABR"/>
    <property type="match status" value="1"/>
</dbReference>
<dbReference type="CDD" id="cd07377">
    <property type="entry name" value="WHTH_GntR"/>
    <property type="match status" value="1"/>
</dbReference>
<dbReference type="SUPFAM" id="SSF53383">
    <property type="entry name" value="PLP-dependent transferases"/>
    <property type="match status" value="1"/>
</dbReference>
<feature type="domain" description="HTH gntR-type" evidence="6">
    <location>
        <begin position="4"/>
        <end position="70"/>
    </location>
</feature>
<sequence length="468" mass="49149">MSNGSSAQELADAVAREIAGIPPGTRIPAHRELIRRFGVSATTVSQCLAILAQRGLVVTRPGAGTFRSSAQPTQRSGDTSWQDATLGIDSARSFQSAGMLGTLSIVEPDVIDLNAGYLHPDLQPLTKLAAALARTARRPEAWDRPPVGGVPELRDWFATAIGGGLSRHDILICGAGQSALAISLRAICSPGGRVVIESPTYPGIIAAVHAAGLRPVPVPLDADGLRADYLDDALTRTGAQVVVVQSLFQNPTGISISAGRQGELREIARRHGAFVIEDDFARYLTHTDSGPTPPPLIADDPDGTVIHVRSLTKVTSSNLRVGAIAARGPVAAKLRAVHVIDTMFIPAPLQYAALDLVTGSGWNRALTTLALALTERRTVAVSAVAAAFGPSALTFEPRGGYHLWLTLPRDHDGRQLASSAMALGVAVTPGENYYPTDNSPPHVRLSYAAAPSIADIDTGIHRLQPLTG</sequence>